<protein>
    <recommendedName>
        <fullName evidence="2">PSP1 C-terminal domain-containing protein</fullName>
    </recommendedName>
</protein>
<dbReference type="PANTHER" id="PTHR43830">
    <property type="entry name" value="PROTEIN PSP1"/>
    <property type="match status" value="1"/>
</dbReference>
<feature type="compositionally biased region" description="Basic and acidic residues" evidence="1">
    <location>
        <begin position="68"/>
        <end position="78"/>
    </location>
</feature>
<comment type="caution">
    <text evidence="3">The sequence shown here is derived from an EMBL/GenBank/DDBJ whole genome shotgun (WGS) entry which is preliminary data.</text>
</comment>
<dbReference type="EMBL" id="JACRSX010000023">
    <property type="protein sequence ID" value="MBC8563487.1"/>
    <property type="molecule type" value="Genomic_DNA"/>
</dbReference>
<evidence type="ECO:0000259" key="2">
    <source>
        <dbReference type="PROSITE" id="PS51411"/>
    </source>
</evidence>
<feature type="compositionally biased region" description="Basic and acidic residues" evidence="1">
    <location>
        <begin position="406"/>
        <end position="449"/>
    </location>
</feature>
<feature type="region of interest" description="Disordered" evidence="1">
    <location>
        <begin position="59"/>
        <end position="78"/>
    </location>
</feature>
<dbReference type="PROSITE" id="PS51411">
    <property type="entry name" value="PSP1_C"/>
    <property type="match status" value="1"/>
</dbReference>
<feature type="domain" description="PSP1 C-terminal" evidence="2">
    <location>
        <begin position="61"/>
        <end position="146"/>
    </location>
</feature>
<dbReference type="InterPro" id="IPR047767">
    <property type="entry name" value="PSP1-like"/>
</dbReference>
<dbReference type="PANTHER" id="PTHR43830:SF3">
    <property type="entry name" value="PROTEIN PSP1"/>
    <property type="match status" value="1"/>
</dbReference>
<dbReference type="NCBIfam" id="NF041131">
    <property type="entry name" value="RicT_YaaT_fam"/>
    <property type="match status" value="1"/>
</dbReference>
<feature type="compositionally biased region" description="Basic and acidic residues" evidence="1">
    <location>
        <begin position="314"/>
        <end position="391"/>
    </location>
</feature>
<keyword evidence="4" id="KW-1185">Reference proteome</keyword>
<feature type="region of interest" description="Disordered" evidence="1">
    <location>
        <begin position="305"/>
        <end position="475"/>
    </location>
</feature>
<proteinExistence type="predicted"/>
<organism evidence="3 4">
    <name type="scientific">Jutongia huaianensis</name>
    <dbReference type="NCBI Taxonomy" id="2763668"/>
    <lineage>
        <taxon>Bacteria</taxon>
        <taxon>Bacillati</taxon>
        <taxon>Bacillota</taxon>
        <taxon>Clostridia</taxon>
        <taxon>Lachnospirales</taxon>
        <taxon>Lachnospiraceae</taxon>
        <taxon>Jutongia</taxon>
    </lineage>
</organism>
<sequence length="475" mass="55235">MILIIGVRFRKSSKVYYFDPTGYDIKKGDHVIVETARGIEYGTVVLGPKEVTDDKVVSPLKPLTRPATPEDEKTNIENEKKEKEAYQICLEKINKHDLKMKLIDSEYTFDRNKLLFYFTADGRIDFRELVKDLASVFRTRIELRQIGVRDETKLLGGMAICGRPLCCHTFLSEFAPVSIKMAKEQGLSLNPTQISGVCGRLMCCLKNEQEAYEELNHSLPSIGSQVKTIDGYTGEVQSTSVLKQLVKIVITKKNGEREIREYPVADLSFKDHQISNEGSELEASLNEMVDAEGLEQLEIMEKQDMEELQEQEEETGKSGGKRENNRRSRGQRRDGRDRNRDRNQNRDNRGQNRDDQNRENRGQNKDSRDQNRSRNNRRDRDSQHNNREKRPARSRGGYENQNIHLPETEKQEQSFRGGYERQNDGRREKGRPERFREERSRKSERENFHGRRNNNNRRQDNNTKGQNGPSSRQNH</sequence>
<evidence type="ECO:0000313" key="4">
    <source>
        <dbReference type="Proteomes" id="UP000606193"/>
    </source>
</evidence>
<evidence type="ECO:0000313" key="3">
    <source>
        <dbReference type="EMBL" id="MBC8563487.1"/>
    </source>
</evidence>
<feature type="compositionally biased region" description="Polar residues" evidence="1">
    <location>
        <begin position="463"/>
        <end position="475"/>
    </location>
</feature>
<gene>
    <name evidence="3" type="ORF">H8704_12785</name>
</gene>
<name>A0ABR7N4D2_9FIRM</name>
<reference evidence="3 4" key="1">
    <citation type="submission" date="2020-08" db="EMBL/GenBank/DDBJ databases">
        <title>Genome public.</title>
        <authorList>
            <person name="Liu C."/>
            <person name="Sun Q."/>
        </authorList>
    </citation>
    <scope>NUCLEOTIDE SEQUENCE [LARGE SCALE GENOMIC DNA]</scope>
    <source>
        <strain evidence="3 4">NSJ-37</strain>
    </source>
</reference>
<dbReference type="InterPro" id="IPR007557">
    <property type="entry name" value="PSP1_C"/>
</dbReference>
<evidence type="ECO:0000256" key="1">
    <source>
        <dbReference type="SAM" id="MobiDB-lite"/>
    </source>
</evidence>
<dbReference type="Proteomes" id="UP000606193">
    <property type="component" value="Unassembled WGS sequence"/>
</dbReference>
<accession>A0ABR7N4D2</accession>
<dbReference type="Pfam" id="PF04468">
    <property type="entry name" value="PSP1"/>
    <property type="match status" value="1"/>
</dbReference>